<dbReference type="Proteomes" id="UP000663881">
    <property type="component" value="Unassembled WGS sequence"/>
</dbReference>
<evidence type="ECO:0000313" key="2">
    <source>
        <dbReference type="Proteomes" id="UP000663881"/>
    </source>
</evidence>
<proteinExistence type="predicted"/>
<accession>A0A820RSM1</accession>
<organism evidence="1 2">
    <name type="scientific">Adineta steineri</name>
    <dbReference type="NCBI Taxonomy" id="433720"/>
    <lineage>
        <taxon>Eukaryota</taxon>
        <taxon>Metazoa</taxon>
        <taxon>Spiralia</taxon>
        <taxon>Gnathifera</taxon>
        <taxon>Rotifera</taxon>
        <taxon>Eurotatoria</taxon>
        <taxon>Bdelloidea</taxon>
        <taxon>Adinetida</taxon>
        <taxon>Adinetidae</taxon>
        <taxon>Adineta</taxon>
    </lineage>
</organism>
<reference evidence="1" key="1">
    <citation type="submission" date="2021-02" db="EMBL/GenBank/DDBJ databases">
        <authorList>
            <person name="Nowell W R."/>
        </authorList>
    </citation>
    <scope>NUCLEOTIDE SEQUENCE</scope>
</reference>
<evidence type="ECO:0000313" key="1">
    <source>
        <dbReference type="EMBL" id="CAF4440809.1"/>
    </source>
</evidence>
<feature type="non-terminal residue" evidence="1">
    <location>
        <position position="1"/>
    </location>
</feature>
<protein>
    <submittedName>
        <fullName evidence="1">Uncharacterized protein</fullName>
    </submittedName>
</protein>
<dbReference type="EMBL" id="CAJOAY010033769">
    <property type="protein sequence ID" value="CAF4440809.1"/>
    <property type="molecule type" value="Genomic_DNA"/>
</dbReference>
<dbReference type="AlphaFoldDB" id="A0A820RSM1"/>
<comment type="caution">
    <text evidence="1">The sequence shown here is derived from an EMBL/GenBank/DDBJ whole genome shotgun (WGS) entry which is preliminary data.</text>
</comment>
<name>A0A820RSM1_9BILA</name>
<gene>
    <name evidence="1" type="ORF">OKA104_LOCUS53617</name>
</gene>
<sequence length="81" mass="9789">MNIPINNQIGPLARLQTWRDKKYRENDEEYNQLRNEDDDVSIDQIQQLQKQIDILRNQIDEPKEIKNELNLLGRHIRMGYV</sequence>